<dbReference type="AlphaFoldDB" id="R7ZU59"/>
<name>R7ZU59_9BACT</name>
<protein>
    <submittedName>
        <fullName evidence="1">Uncharacterized protein</fullName>
    </submittedName>
</protein>
<evidence type="ECO:0000313" key="1">
    <source>
        <dbReference type="EMBL" id="EON77691.1"/>
    </source>
</evidence>
<keyword evidence="2" id="KW-1185">Reference proteome</keyword>
<dbReference type="Proteomes" id="UP000013909">
    <property type="component" value="Unassembled WGS sequence"/>
</dbReference>
<comment type="caution">
    <text evidence="1">The sequence shown here is derived from an EMBL/GenBank/DDBJ whole genome shotgun (WGS) entry which is preliminary data.</text>
</comment>
<sequence>MAAEGMVWLKSLNPLFEPYAVAAGEVLEKGKFHAYTSRQIPKPETDLQKLVRAVRDMQQVVSGWKEG</sequence>
<evidence type="ECO:0000313" key="2">
    <source>
        <dbReference type="Proteomes" id="UP000013909"/>
    </source>
</evidence>
<reference evidence="1 2" key="1">
    <citation type="submission" date="2013-02" db="EMBL/GenBank/DDBJ databases">
        <title>A novel strain isolated from Lonar lake, Maharashtra, India.</title>
        <authorList>
            <person name="Singh A."/>
        </authorList>
    </citation>
    <scope>NUCLEOTIDE SEQUENCE [LARGE SCALE GENOMIC DNA]</scope>
    <source>
        <strain evidence="1 2">AK24</strain>
    </source>
</reference>
<gene>
    <name evidence="1" type="ORF">ADIS_1910</name>
</gene>
<accession>R7ZU59</accession>
<dbReference type="EMBL" id="AQHR01000050">
    <property type="protein sequence ID" value="EON77691.1"/>
    <property type="molecule type" value="Genomic_DNA"/>
</dbReference>
<organism evidence="1 2">
    <name type="scientific">Lunatimonas lonarensis</name>
    <dbReference type="NCBI Taxonomy" id="1232681"/>
    <lineage>
        <taxon>Bacteria</taxon>
        <taxon>Pseudomonadati</taxon>
        <taxon>Bacteroidota</taxon>
        <taxon>Cytophagia</taxon>
        <taxon>Cytophagales</taxon>
        <taxon>Cyclobacteriaceae</taxon>
    </lineage>
</organism>
<proteinExistence type="predicted"/>
<dbReference type="STRING" id="1232681.ADIS_1910"/>